<organism evidence="1 2">
    <name type="scientific">Methylobacterium adhaesivum</name>
    <dbReference type="NCBI Taxonomy" id="333297"/>
    <lineage>
        <taxon>Bacteria</taxon>
        <taxon>Pseudomonadati</taxon>
        <taxon>Pseudomonadota</taxon>
        <taxon>Alphaproteobacteria</taxon>
        <taxon>Hyphomicrobiales</taxon>
        <taxon>Methylobacteriaceae</taxon>
        <taxon>Methylobacterium</taxon>
    </lineage>
</organism>
<evidence type="ECO:0000313" key="2">
    <source>
        <dbReference type="Proteomes" id="UP001224644"/>
    </source>
</evidence>
<dbReference type="Proteomes" id="UP001224644">
    <property type="component" value="Unassembled WGS sequence"/>
</dbReference>
<comment type="caution">
    <text evidence="1">The sequence shown here is derived from an EMBL/GenBank/DDBJ whole genome shotgun (WGS) entry which is preliminary data.</text>
</comment>
<dbReference type="EMBL" id="JAUFPX010000006">
    <property type="protein sequence ID" value="MDN3590666.1"/>
    <property type="molecule type" value="Genomic_DNA"/>
</dbReference>
<sequence length="68" mass="6962">MSEHHKDASVAVAQVLLDGLAPAERAQVQAEAEAKGVDAVEIVRRSLDILIAEAPSSARSGTGGPSRA</sequence>
<name>A0ABT8BH08_9HYPH</name>
<protein>
    <recommendedName>
        <fullName evidence="3">CopG family transcriptional regulator</fullName>
    </recommendedName>
</protein>
<keyword evidence="2" id="KW-1185">Reference proteome</keyword>
<evidence type="ECO:0008006" key="3">
    <source>
        <dbReference type="Google" id="ProtNLM"/>
    </source>
</evidence>
<gene>
    <name evidence="1" type="ORF">QWZ12_08575</name>
</gene>
<dbReference type="RefSeq" id="WP_238222893.1">
    <property type="nucleotide sequence ID" value="NZ_BPQD01000003.1"/>
</dbReference>
<accession>A0ABT8BH08</accession>
<proteinExistence type="predicted"/>
<evidence type="ECO:0000313" key="1">
    <source>
        <dbReference type="EMBL" id="MDN3590666.1"/>
    </source>
</evidence>
<reference evidence="2" key="1">
    <citation type="journal article" date="2019" name="Int. J. Syst. Evol. Microbiol.">
        <title>The Global Catalogue of Microorganisms (GCM) 10K type strain sequencing project: providing services to taxonomists for standard genome sequencing and annotation.</title>
        <authorList>
            <consortium name="The Broad Institute Genomics Platform"/>
            <consortium name="The Broad Institute Genome Sequencing Center for Infectious Disease"/>
            <person name="Wu L."/>
            <person name="Ma J."/>
        </authorList>
    </citation>
    <scope>NUCLEOTIDE SEQUENCE [LARGE SCALE GENOMIC DNA]</scope>
    <source>
        <strain evidence="2">CECT 7069</strain>
    </source>
</reference>